<comment type="similarity">
    <text evidence="1">Belongs to the TRAFAC class myosin-kinesin ATPase superfamily. Kinesin family.</text>
</comment>
<reference evidence="4 5" key="1">
    <citation type="submission" date="2024-02" db="EMBL/GenBank/DDBJ databases">
        <title>De novo assembly and annotation of 12 fungi associated with fruit tree decline syndrome in Ontario, Canada.</title>
        <authorList>
            <person name="Sulman M."/>
            <person name="Ellouze W."/>
            <person name="Ilyukhin E."/>
        </authorList>
    </citation>
    <scope>NUCLEOTIDE SEQUENCE [LARGE SCALE GENOMIC DNA]</scope>
    <source>
        <strain evidence="4 5">M11/M66-122</strain>
    </source>
</reference>
<dbReference type="GO" id="GO:0016887">
    <property type="term" value="F:ATP hydrolysis activity"/>
    <property type="evidence" value="ECO:0007669"/>
    <property type="project" value="TreeGrafter"/>
</dbReference>
<feature type="binding site" evidence="1">
    <location>
        <begin position="138"/>
        <end position="145"/>
    </location>
    <ligand>
        <name>ATP</name>
        <dbReference type="ChEBI" id="CHEBI:30616"/>
    </ligand>
</feature>
<dbReference type="InterPro" id="IPR036961">
    <property type="entry name" value="Kinesin_motor_dom_sf"/>
</dbReference>
<protein>
    <recommendedName>
        <fullName evidence="3">Kinesin motor domain-containing protein</fullName>
    </recommendedName>
</protein>
<feature type="region of interest" description="Disordered" evidence="2">
    <location>
        <begin position="234"/>
        <end position="256"/>
    </location>
</feature>
<accession>A0AAN9UWZ9</accession>
<dbReference type="EMBL" id="JAKJXP020000003">
    <property type="protein sequence ID" value="KAK7757104.1"/>
    <property type="molecule type" value="Genomic_DNA"/>
</dbReference>
<dbReference type="SMART" id="SM00129">
    <property type="entry name" value="KISc"/>
    <property type="match status" value="1"/>
</dbReference>
<dbReference type="GO" id="GO:0005871">
    <property type="term" value="C:kinesin complex"/>
    <property type="evidence" value="ECO:0007669"/>
    <property type="project" value="TreeGrafter"/>
</dbReference>
<feature type="compositionally biased region" description="Low complexity" evidence="2">
    <location>
        <begin position="382"/>
        <end position="400"/>
    </location>
</feature>
<feature type="region of interest" description="Disordered" evidence="2">
    <location>
        <begin position="377"/>
        <end position="437"/>
    </location>
</feature>
<feature type="region of interest" description="Disordered" evidence="2">
    <location>
        <begin position="20"/>
        <end position="41"/>
    </location>
</feature>
<dbReference type="PANTHER" id="PTHR24115:SF0">
    <property type="entry name" value="FI21273P1-RELATED"/>
    <property type="match status" value="1"/>
</dbReference>
<dbReference type="Pfam" id="PF00225">
    <property type="entry name" value="Kinesin"/>
    <property type="match status" value="2"/>
</dbReference>
<feature type="region of interest" description="Disordered" evidence="2">
    <location>
        <begin position="296"/>
        <end position="328"/>
    </location>
</feature>
<dbReference type="AlphaFoldDB" id="A0AAN9UWZ9"/>
<feature type="compositionally biased region" description="Acidic residues" evidence="2">
    <location>
        <begin position="316"/>
        <end position="326"/>
    </location>
</feature>
<dbReference type="GO" id="GO:0008017">
    <property type="term" value="F:microtubule binding"/>
    <property type="evidence" value="ECO:0007669"/>
    <property type="project" value="InterPro"/>
</dbReference>
<evidence type="ECO:0000313" key="4">
    <source>
        <dbReference type="EMBL" id="KAK7757104.1"/>
    </source>
</evidence>
<dbReference type="Gene3D" id="3.40.850.10">
    <property type="entry name" value="Kinesin motor domain"/>
    <property type="match status" value="1"/>
</dbReference>
<dbReference type="InterPro" id="IPR027640">
    <property type="entry name" value="Kinesin-like_fam"/>
</dbReference>
<proteinExistence type="inferred from homology"/>
<dbReference type="GO" id="GO:0005874">
    <property type="term" value="C:microtubule"/>
    <property type="evidence" value="ECO:0007669"/>
    <property type="project" value="TreeGrafter"/>
</dbReference>
<keyword evidence="5" id="KW-1185">Reference proteome</keyword>
<dbReference type="PROSITE" id="PS50067">
    <property type="entry name" value="KINESIN_MOTOR_2"/>
    <property type="match status" value="1"/>
</dbReference>
<keyword evidence="1" id="KW-0547">Nucleotide-binding</keyword>
<name>A0AAN9UWZ9_9PEZI</name>
<evidence type="ECO:0000313" key="5">
    <source>
        <dbReference type="Proteomes" id="UP001320420"/>
    </source>
</evidence>
<dbReference type="InterPro" id="IPR027417">
    <property type="entry name" value="P-loop_NTPase"/>
</dbReference>
<dbReference type="Proteomes" id="UP001320420">
    <property type="component" value="Unassembled WGS sequence"/>
</dbReference>
<organism evidence="4 5">
    <name type="scientific">Diatrype stigma</name>
    <dbReference type="NCBI Taxonomy" id="117547"/>
    <lineage>
        <taxon>Eukaryota</taxon>
        <taxon>Fungi</taxon>
        <taxon>Dikarya</taxon>
        <taxon>Ascomycota</taxon>
        <taxon>Pezizomycotina</taxon>
        <taxon>Sordariomycetes</taxon>
        <taxon>Xylariomycetidae</taxon>
        <taxon>Xylariales</taxon>
        <taxon>Diatrypaceae</taxon>
        <taxon>Diatrype</taxon>
    </lineage>
</organism>
<gene>
    <name evidence="4" type="ORF">SLS62_000651</name>
</gene>
<feature type="domain" description="Kinesin motor" evidence="3">
    <location>
        <begin position="42"/>
        <end position="513"/>
    </location>
</feature>
<dbReference type="InterPro" id="IPR001752">
    <property type="entry name" value="Kinesin_motor_dom"/>
</dbReference>
<feature type="compositionally biased region" description="Gly residues" evidence="2">
    <location>
        <begin position="235"/>
        <end position="253"/>
    </location>
</feature>
<evidence type="ECO:0000259" key="3">
    <source>
        <dbReference type="PROSITE" id="PS50067"/>
    </source>
</evidence>
<keyword evidence="1" id="KW-0505">Motor protein</keyword>
<dbReference type="GO" id="GO:0005524">
    <property type="term" value="F:ATP binding"/>
    <property type="evidence" value="ECO:0007669"/>
    <property type="project" value="UniProtKB-UniRule"/>
</dbReference>
<comment type="caution">
    <text evidence="4">The sequence shown here is derived from an EMBL/GenBank/DDBJ whole genome shotgun (WGS) entry which is preliminary data.</text>
</comment>
<dbReference type="PRINTS" id="PR00380">
    <property type="entry name" value="KINESINHEAVY"/>
</dbReference>
<evidence type="ECO:0000256" key="1">
    <source>
        <dbReference type="PROSITE-ProRule" id="PRU00283"/>
    </source>
</evidence>
<sequence>METFLLENVGLYKKLVKQFKPEPPPPPSAARTGKQATVPSPDMVVSARIRPLLEEDIASGFPCALFPRPHPRQPGAGIVDVHDLYHHPRGRPVLKSFSYEVDRLFGPDATAQEIYDAQVADLVAFARAGGTGTLFAYGQTGSGKTTTISGLEKLVVQALLTTDGGDDGRGGDVVDSNNKKKKTPPRQNVYMSIIELAGNSAYDLLRGRRPIQIMEDAHGVTRLIGAEEHLLVPGPAGGGGGGAKTGRGTGTGTGAKASGAAHATALIERAMRFRHTASTRKNDASSRSHSICRLRIRQQEEDEEGEPSPAIISSTSDDDNDEDGDGDGLLYLVDLAGSEAARDVATHGADRMREAREINISLSVLKDCIRGKAKADAQQLASSVSSRPSSGRDPGPSYDSRPSLSLDRNVFNSSPRKPAGRPYQWKPEKPKQKAPPHIPFRQSALTKILKHVFDPSPSPLPSSRRTGTRTAAAAAAAARRRTKTVVVACVNPSLADVGPSKNTLRYAEMLRVSVPASAADALLAAPPGKPSSRDPDPEAAASVPFRDRIRPGMVVSYYAAPASSPDESVDSVAPDDAQLAVVLSRFDESVSGDGGGDGGEDGDSGPASDETDGDELGGAAQGDNGGGGDGGGGARYLCAQVTPGAESETYEVNLWQQVVVDVSNMEKEVVLEYDAETRYYQIASD</sequence>
<dbReference type="GO" id="GO:0003777">
    <property type="term" value="F:microtubule motor activity"/>
    <property type="evidence" value="ECO:0007669"/>
    <property type="project" value="InterPro"/>
</dbReference>
<feature type="compositionally biased region" description="Gly residues" evidence="2">
    <location>
        <begin position="619"/>
        <end position="634"/>
    </location>
</feature>
<evidence type="ECO:0000256" key="2">
    <source>
        <dbReference type="SAM" id="MobiDB-lite"/>
    </source>
</evidence>
<keyword evidence="1" id="KW-0067">ATP-binding</keyword>
<feature type="compositionally biased region" description="Acidic residues" evidence="2">
    <location>
        <begin position="598"/>
        <end position="615"/>
    </location>
</feature>
<dbReference type="SUPFAM" id="SSF52540">
    <property type="entry name" value="P-loop containing nucleoside triphosphate hydrolases"/>
    <property type="match status" value="1"/>
</dbReference>
<dbReference type="GO" id="GO:0007018">
    <property type="term" value="P:microtubule-based movement"/>
    <property type="evidence" value="ECO:0007669"/>
    <property type="project" value="InterPro"/>
</dbReference>
<feature type="region of interest" description="Disordered" evidence="2">
    <location>
        <begin position="587"/>
        <end position="637"/>
    </location>
</feature>
<feature type="region of interest" description="Disordered" evidence="2">
    <location>
        <begin position="523"/>
        <end position="545"/>
    </location>
</feature>
<dbReference type="GO" id="GO:0005819">
    <property type="term" value="C:spindle"/>
    <property type="evidence" value="ECO:0007669"/>
    <property type="project" value="TreeGrafter"/>
</dbReference>
<dbReference type="PANTHER" id="PTHR24115">
    <property type="entry name" value="KINESIN-RELATED"/>
    <property type="match status" value="1"/>
</dbReference>